<dbReference type="Proteomes" id="UP000183832">
    <property type="component" value="Unassembled WGS sequence"/>
</dbReference>
<accession>A0A1J1HQG0</accession>
<evidence type="ECO:0000313" key="1">
    <source>
        <dbReference type="EMBL" id="CRK90296.1"/>
    </source>
</evidence>
<name>A0A1J1HQG0_9DIPT</name>
<reference evidence="1 2" key="1">
    <citation type="submission" date="2015-04" db="EMBL/GenBank/DDBJ databases">
        <authorList>
            <person name="Syromyatnikov M.Y."/>
            <person name="Popov V.N."/>
        </authorList>
    </citation>
    <scope>NUCLEOTIDE SEQUENCE [LARGE SCALE GENOMIC DNA]</scope>
</reference>
<gene>
    <name evidence="1" type="ORF">CLUMA_CG004055</name>
</gene>
<keyword evidence="2" id="KW-1185">Reference proteome</keyword>
<protein>
    <submittedName>
        <fullName evidence="1">CLUMA_CG004055, isoform A</fullName>
    </submittedName>
</protein>
<organism evidence="1 2">
    <name type="scientific">Clunio marinus</name>
    <dbReference type="NCBI Taxonomy" id="568069"/>
    <lineage>
        <taxon>Eukaryota</taxon>
        <taxon>Metazoa</taxon>
        <taxon>Ecdysozoa</taxon>
        <taxon>Arthropoda</taxon>
        <taxon>Hexapoda</taxon>
        <taxon>Insecta</taxon>
        <taxon>Pterygota</taxon>
        <taxon>Neoptera</taxon>
        <taxon>Endopterygota</taxon>
        <taxon>Diptera</taxon>
        <taxon>Nematocera</taxon>
        <taxon>Chironomoidea</taxon>
        <taxon>Chironomidae</taxon>
        <taxon>Clunio</taxon>
    </lineage>
</organism>
<dbReference type="EMBL" id="CVRI01000018">
    <property type="protein sequence ID" value="CRK90296.1"/>
    <property type="molecule type" value="Genomic_DNA"/>
</dbReference>
<evidence type="ECO:0000313" key="2">
    <source>
        <dbReference type="Proteomes" id="UP000183832"/>
    </source>
</evidence>
<proteinExistence type="predicted"/>
<sequence length="81" mass="9428">MKCDFDMLRVAQVTDLSSKISEILEQQPHSKQCLQTEYEQIGFHIVWRASTNCFETCDDWLIFLAAFMNGNSLFPQVHDLN</sequence>
<dbReference type="AlphaFoldDB" id="A0A1J1HQG0"/>